<feature type="region of interest" description="Disordered" evidence="1">
    <location>
        <begin position="87"/>
        <end position="111"/>
    </location>
</feature>
<sequence>MKRTFCALSMLLLAGCGDQSEQPLIQGPIRFLEVKTGENRREGGGCFTDARYGRLYRDYLLVTRNPSTEDEYTEVIPANRIWKVEFNKKSGVKPTPPASQTSTVPSADSTH</sequence>
<reference evidence="2 3" key="1">
    <citation type="submission" date="2019-02" db="EMBL/GenBank/DDBJ databases">
        <title>Deep-cultivation of Planctomycetes and their phenomic and genomic characterization uncovers novel biology.</title>
        <authorList>
            <person name="Wiegand S."/>
            <person name="Jogler M."/>
            <person name="Boedeker C."/>
            <person name="Pinto D."/>
            <person name="Vollmers J."/>
            <person name="Rivas-Marin E."/>
            <person name="Kohn T."/>
            <person name="Peeters S.H."/>
            <person name="Heuer A."/>
            <person name="Rast P."/>
            <person name="Oberbeckmann S."/>
            <person name="Bunk B."/>
            <person name="Jeske O."/>
            <person name="Meyerdierks A."/>
            <person name="Storesund J.E."/>
            <person name="Kallscheuer N."/>
            <person name="Luecker S."/>
            <person name="Lage O.M."/>
            <person name="Pohl T."/>
            <person name="Merkel B.J."/>
            <person name="Hornburger P."/>
            <person name="Mueller R.-W."/>
            <person name="Bruemmer F."/>
            <person name="Labrenz M."/>
            <person name="Spormann A.M."/>
            <person name="Op den Camp H."/>
            <person name="Overmann J."/>
            <person name="Amann R."/>
            <person name="Jetten M.S.M."/>
            <person name="Mascher T."/>
            <person name="Medema M.H."/>
            <person name="Devos D.P."/>
            <person name="Kaster A.-K."/>
            <person name="Ovreas L."/>
            <person name="Rohde M."/>
            <person name="Galperin M.Y."/>
            <person name="Jogler C."/>
        </authorList>
    </citation>
    <scope>NUCLEOTIDE SEQUENCE [LARGE SCALE GENOMIC DNA]</scope>
    <source>
        <strain evidence="2 3">Mal52</strain>
    </source>
</reference>
<evidence type="ECO:0000256" key="1">
    <source>
        <dbReference type="SAM" id="MobiDB-lite"/>
    </source>
</evidence>
<dbReference type="KEGG" id="sdyn:Mal52_31440"/>
<dbReference type="EMBL" id="CP036276">
    <property type="protein sequence ID" value="QDU44658.1"/>
    <property type="molecule type" value="Genomic_DNA"/>
</dbReference>
<gene>
    <name evidence="2" type="ORF">Mal52_31440</name>
</gene>
<accession>A0A517ZQB5</accession>
<dbReference type="AlphaFoldDB" id="A0A517ZQB5"/>
<feature type="compositionally biased region" description="Polar residues" evidence="1">
    <location>
        <begin position="98"/>
        <end position="111"/>
    </location>
</feature>
<evidence type="ECO:0000313" key="2">
    <source>
        <dbReference type="EMBL" id="QDU44658.1"/>
    </source>
</evidence>
<dbReference type="RefSeq" id="WP_145376982.1">
    <property type="nucleotide sequence ID" value="NZ_CP036276.1"/>
</dbReference>
<evidence type="ECO:0008006" key="4">
    <source>
        <dbReference type="Google" id="ProtNLM"/>
    </source>
</evidence>
<evidence type="ECO:0000313" key="3">
    <source>
        <dbReference type="Proteomes" id="UP000319383"/>
    </source>
</evidence>
<keyword evidence="3" id="KW-1185">Reference proteome</keyword>
<organism evidence="2 3">
    <name type="scientific">Symmachiella dynata</name>
    <dbReference type="NCBI Taxonomy" id="2527995"/>
    <lineage>
        <taxon>Bacteria</taxon>
        <taxon>Pseudomonadati</taxon>
        <taxon>Planctomycetota</taxon>
        <taxon>Planctomycetia</taxon>
        <taxon>Planctomycetales</taxon>
        <taxon>Planctomycetaceae</taxon>
        <taxon>Symmachiella</taxon>
    </lineage>
</organism>
<proteinExistence type="predicted"/>
<protein>
    <recommendedName>
        <fullName evidence="4">Lipoprotein</fullName>
    </recommendedName>
</protein>
<dbReference type="PROSITE" id="PS51257">
    <property type="entry name" value="PROKAR_LIPOPROTEIN"/>
    <property type="match status" value="1"/>
</dbReference>
<name>A0A517ZQB5_9PLAN</name>
<dbReference type="Proteomes" id="UP000319383">
    <property type="component" value="Chromosome"/>
</dbReference>